<evidence type="ECO:0000256" key="11">
    <source>
        <dbReference type="ARBA" id="ARBA00023180"/>
    </source>
</evidence>
<evidence type="ECO:0000313" key="23">
    <source>
        <dbReference type="EMBL" id="KAF6128435.1"/>
    </source>
</evidence>
<evidence type="ECO:0000256" key="20">
    <source>
        <dbReference type="SAM" id="Phobius"/>
    </source>
</evidence>
<keyword evidence="11" id="KW-0325">Glycoprotein</keyword>
<dbReference type="InterPro" id="IPR057638">
    <property type="entry name" value="Ig_ZP2_2nd"/>
</dbReference>
<keyword evidence="2" id="KW-1003">Cell membrane</keyword>
<evidence type="ECO:0000256" key="16">
    <source>
        <dbReference type="ARBA" id="ARBA00042272"/>
    </source>
</evidence>
<keyword evidence="8 20" id="KW-0472">Membrane</keyword>
<dbReference type="InterPro" id="IPR042235">
    <property type="entry name" value="ZP-C_dom"/>
</dbReference>
<gene>
    <name evidence="23" type="ORF">HJG60_021019</name>
</gene>
<keyword evidence="21" id="KW-0732">Signal</keyword>
<dbReference type="EMBL" id="JABVXQ010000002">
    <property type="protein sequence ID" value="KAF6128435.1"/>
    <property type="molecule type" value="Genomic_DNA"/>
</dbReference>
<comment type="similarity">
    <text evidence="14">Belongs to the ZP domain family. ZPA subfamily.</text>
</comment>
<keyword evidence="3" id="KW-0964">Secreted</keyword>
<name>A0A834BI46_9CHIR</name>
<dbReference type="Pfam" id="PF23736">
    <property type="entry name" value="Ig_ZP2"/>
    <property type="match status" value="1"/>
</dbReference>
<evidence type="ECO:0000256" key="5">
    <source>
        <dbReference type="ARBA" id="ARBA00022685"/>
    </source>
</evidence>
<dbReference type="GO" id="GO:0035804">
    <property type="term" value="F:structural constituent of egg coat"/>
    <property type="evidence" value="ECO:0007669"/>
    <property type="project" value="TreeGrafter"/>
</dbReference>
<dbReference type="InterPro" id="IPR017977">
    <property type="entry name" value="ZP_dom_CS"/>
</dbReference>
<dbReference type="FunFam" id="2.60.40.4100:FF:000004">
    <property type="entry name" value="Zona pellucida sperm-binding protein 2"/>
    <property type="match status" value="1"/>
</dbReference>
<evidence type="ECO:0000256" key="19">
    <source>
        <dbReference type="ARBA" id="ARBA00046716"/>
    </source>
</evidence>
<evidence type="ECO:0000256" key="6">
    <source>
        <dbReference type="ARBA" id="ARBA00022692"/>
    </source>
</evidence>
<dbReference type="InterPro" id="IPR057636">
    <property type="entry name" value="Ig_ZP2_3rd"/>
</dbReference>
<comment type="subunit">
    <text evidence="19">Can form homopolymers that assemble into long fibers (in vitro). Polymers of ZP2 and ZP3 organized into long filaments cross-linked by ZP1 homodimers. Interacts with ZP3.</text>
</comment>
<evidence type="ECO:0000313" key="24">
    <source>
        <dbReference type="Proteomes" id="UP000664940"/>
    </source>
</evidence>
<dbReference type="Gene3D" id="2.60.40.4100">
    <property type="entry name" value="Zona pellucida, ZP-C domain"/>
    <property type="match status" value="1"/>
</dbReference>
<keyword evidence="6 20" id="KW-0812">Transmembrane</keyword>
<evidence type="ECO:0000256" key="4">
    <source>
        <dbReference type="ARBA" id="ARBA00022530"/>
    </source>
</evidence>
<dbReference type="PROSITE" id="PS00682">
    <property type="entry name" value="ZP_1"/>
    <property type="match status" value="1"/>
</dbReference>
<accession>A0A834BI46</accession>
<dbReference type="GO" id="GO:0005886">
    <property type="term" value="C:plasma membrane"/>
    <property type="evidence" value="ECO:0007669"/>
    <property type="project" value="UniProtKB-SubCell"/>
</dbReference>
<evidence type="ECO:0000256" key="2">
    <source>
        <dbReference type="ARBA" id="ARBA00022475"/>
    </source>
</evidence>
<feature type="transmembrane region" description="Helical" evidence="20">
    <location>
        <begin position="677"/>
        <end position="697"/>
    </location>
</feature>
<dbReference type="PANTHER" id="PTHR23343">
    <property type="entry name" value="ZONA PELLUCIDA SPERM-BINDING PROTEIN"/>
    <property type="match status" value="1"/>
</dbReference>
<feature type="domain" description="ZP" evidence="22">
    <location>
        <begin position="360"/>
        <end position="626"/>
    </location>
</feature>
<dbReference type="GO" id="GO:0035805">
    <property type="term" value="C:egg coat"/>
    <property type="evidence" value="ECO:0007669"/>
    <property type="project" value="UniProtKB-SubCell"/>
</dbReference>
<evidence type="ECO:0000256" key="12">
    <source>
        <dbReference type="ARBA" id="ARBA00023279"/>
    </source>
</evidence>
<evidence type="ECO:0000256" key="21">
    <source>
        <dbReference type="SAM" id="SignalP"/>
    </source>
</evidence>
<dbReference type="GO" id="GO:0060468">
    <property type="term" value="P:prevention of polyspermy"/>
    <property type="evidence" value="ECO:0007669"/>
    <property type="project" value="TreeGrafter"/>
</dbReference>
<dbReference type="PRINTS" id="PR00023">
    <property type="entry name" value="ZPELLUCIDA"/>
</dbReference>
<dbReference type="GO" id="GO:0032190">
    <property type="term" value="F:acrosin binding"/>
    <property type="evidence" value="ECO:0007669"/>
    <property type="project" value="TreeGrafter"/>
</dbReference>
<dbReference type="InterPro" id="IPR048290">
    <property type="entry name" value="ZP_chr"/>
</dbReference>
<evidence type="ECO:0000256" key="10">
    <source>
        <dbReference type="ARBA" id="ARBA00023170"/>
    </source>
</evidence>
<evidence type="ECO:0000256" key="8">
    <source>
        <dbReference type="ARBA" id="ARBA00023136"/>
    </source>
</evidence>
<dbReference type="AlphaFoldDB" id="A0A834BI46"/>
<organism evidence="23 24">
    <name type="scientific">Phyllostomus discolor</name>
    <name type="common">pale spear-nosed bat</name>
    <dbReference type="NCBI Taxonomy" id="89673"/>
    <lineage>
        <taxon>Eukaryota</taxon>
        <taxon>Metazoa</taxon>
        <taxon>Chordata</taxon>
        <taxon>Craniata</taxon>
        <taxon>Vertebrata</taxon>
        <taxon>Euteleostomi</taxon>
        <taxon>Mammalia</taxon>
        <taxon>Eutheria</taxon>
        <taxon>Laurasiatheria</taxon>
        <taxon>Chiroptera</taxon>
        <taxon>Yangochiroptera</taxon>
        <taxon>Phyllostomidae</taxon>
        <taxon>Phyllostominae</taxon>
        <taxon>Phyllostomus</taxon>
    </lineage>
</organism>
<evidence type="ECO:0000256" key="7">
    <source>
        <dbReference type="ARBA" id="ARBA00022989"/>
    </source>
</evidence>
<evidence type="ECO:0000256" key="15">
    <source>
        <dbReference type="ARBA" id="ARBA00040237"/>
    </source>
</evidence>
<keyword evidence="10" id="KW-0675">Receptor</keyword>
<evidence type="ECO:0000256" key="9">
    <source>
        <dbReference type="ARBA" id="ARBA00023157"/>
    </source>
</evidence>
<keyword evidence="5" id="KW-0165">Cleavage on pair of basic residues</keyword>
<comment type="function">
    <text evidence="18">Component of the zona pellucida, an extracellular matrix surrounding oocytes which mediates sperm binding, induction of the acrosome reaction and prevents post-fertilization polyspermy. The zona pellucida is composed of 3 to 4 glycoproteins, ZP1, ZP2, ZP3, and ZP4. ZP2 may act as a secondary sperm receptor.</text>
</comment>
<keyword evidence="9" id="KW-1015">Disulfide bond</keyword>
<dbReference type="InterPro" id="IPR055355">
    <property type="entry name" value="ZP-C"/>
</dbReference>
<evidence type="ECO:0000256" key="3">
    <source>
        <dbReference type="ARBA" id="ARBA00022525"/>
    </source>
</evidence>
<dbReference type="GO" id="GO:0007339">
    <property type="term" value="P:binding of sperm to zona pellucida"/>
    <property type="evidence" value="ECO:0007669"/>
    <property type="project" value="TreeGrafter"/>
</dbReference>
<evidence type="ECO:0000256" key="13">
    <source>
        <dbReference type="ARBA" id="ARBA00024183"/>
    </source>
</evidence>
<dbReference type="InterPro" id="IPR051148">
    <property type="entry name" value="Zona_Pellucida_Domain_gp"/>
</dbReference>
<evidence type="ECO:0000256" key="17">
    <source>
        <dbReference type="ARBA" id="ARBA00042572"/>
    </source>
</evidence>
<comment type="caution">
    <text evidence="23">The sequence shown here is derived from an EMBL/GenBank/DDBJ whole genome shotgun (WGS) entry which is preliminary data.</text>
</comment>
<dbReference type="InterPro" id="IPR057637">
    <property type="entry name" value="Ig_ZP2_1st"/>
</dbReference>
<evidence type="ECO:0000256" key="1">
    <source>
        <dbReference type="ARBA" id="ARBA00004251"/>
    </source>
</evidence>
<dbReference type="PANTHER" id="PTHR23343:SF4">
    <property type="entry name" value="ZONA PELLUCIDA SPERM-BINDING PROTEIN 2"/>
    <property type="match status" value="1"/>
</dbReference>
<dbReference type="Gene3D" id="2.60.40.3210">
    <property type="entry name" value="Zona pellucida, ZP-N domain"/>
    <property type="match status" value="1"/>
</dbReference>
<keyword evidence="12" id="KW-0278">Fertilization</keyword>
<comment type="subcellular location">
    <subcellularLocation>
        <location evidence="1">Cell membrane</location>
        <topology evidence="1">Single-pass type I membrane protein</topology>
    </subcellularLocation>
    <subcellularLocation>
        <location evidence="13">Zona pellucida</location>
    </subcellularLocation>
</comment>
<evidence type="ECO:0000256" key="18">
    <source>
        <dbReference type="ARBA" id="ARBA00046021"/>
    </source>
</evidence>
<dbReference type="InterPro" id="IPR001507">
    <property type="entry name" value="ZP_dom"/>
</dbReference>
<proteinExistence type="inferred from homology"/>
<dbReference type="FunFam" id="2.60.40.3210:FF:000006">
    <property type="entry name" value="Zona pellucida sperm-binding protein 2"/>
    <property type="match status" value="1"/>
</dbReference>
<dbReference type="Proteomes" id="UP000664940">
    <property type="component" value="Unassembled WGS sequence"/>
</dbReference>
<dbReference type="Pfam" id="PF23344">
    <property type="entry name" value="ZP-N"/>
    <property type="match status" value="1"/>
</dbReference>
<dbReference type="Pfam" id="PF23740">
    <property type="entry name" value="Ig_ZP2_3rd"/>
    <property type="match status" value="1"/>
</dbReference>
<dbReference type="PROSITE" id="PS51034">
    <property type="entry name" value="ZP_2"/>
    <property type="match status" value="1"/>
</dbReference>
<keyword evidence="7 20" id="KW-1133">Transmembrane helix</keyword>
<evidence type="ECO:0000256" key="14">
    <source>
        <dbReference type="ARBA" id="ARBA00038403"/>
    </source>
</evidence>
<feature type="chain" id="PRO_5032282810" description="Zona pellucida sperm-binding protein 2" evidence="21">
    <location>
        <begin position="36"/>
        <end position="706"/>
    </location>
</feature>
<dbReference type="SMART" id="SM00241">
    <property type="entry name" value="ZP"/>
    <property type="match status" value="1"/>
</dbReference>
<reference evidence="23 24" key="1">
    <citation type="journal article" date="2020" name="Nature">
        <title>Six reference-quality genomes reveal evolution of bat adaptations.</title>
        <authorList>
            <person name="Jebb D."/>
            <person name="Huang Z."/>
            <person name="Pippel M."/>
            <person name="Hughes G.M."/>
            <person name="Lavrichenko K."/>
            <person name="Devanna P."/>
            <person name="Winkler S."/>
            <person name="Jermiin L.S."/>
            <person name="Skirmuntt E.C."/>
            <person name="Katzourakis A."/>
            <person name="Burkitt-Gray L."/>
            <person name="Ray D.A."/>
            <person name="Sullivan K.A.M."/>
            <person name="Roscito J.G."/>
            <person name="Kirilenko B.M."/>
            <person name="Davalos L.M."/>
            <person name="Corthals A.P."/>
            <person name="Power M.L."/>
            <person name="Jones G."/>
            <person name="Ransome R.D."/>
            <person name="Dechmann D.K.N."/>
            <person name="Locatelli A.G."/>
            <person name="Puechmaille S.J."/>
            <person name="Fedrigo O."/>
            <person name="Jarvis E.D."/>
            <person name="Hiller M."/>
            <person name="Vernes S.C."/>
            <person name="Myers E.W."/>
            <person name="Teeling E.C."/>
        </authorList>
    </citation>
    <scope>NUCLEOTIDE SEQUENCE [LARGE SCALE GENOMIC DNA]</scope>
    <source>
        <strain evidence="23">Bat1K_MPI-CBG_1</strain>
    </source>
</reference>
<feature type="signal peptide" evidence="21">
    <location>
        <begin position="1"/>
        <end position="35"/>
    </location>
</feature>
<evidence type="ECO:0000259" key="22">
    <source>
        <dbReference type="PROSITE" id="PS51034"/>
    </source>
</evidence>
<dbReference type="Pfam" id="PF00100">
    <property type="entry name" value="Zona_pellucida"/>
    <property type="match status" value="1"/>
</dbReference>
<protein>
    <recommendedName>
        <fullName evidence="15">Zona pellucida sperm-binding protein 2</fullName>
    </recommendedName>
    <alternativeName>
        <fullName evidence="17">Zona pellucida glycoprotein 2</fullName>
    </alternativeName>
    <alternativeName>
        <fullName evidence="16">Zona pellucida protein A</fullName>
    </alternativeName>
</protein>
<dbReference type="Pfam" id="PF23738">
    <property type="entry name" value="Ig_ZP2_N"/>
    <property type="match status" value="1"/>
</dbReference>
<keyword evidence="4" id="KW-0272">Extracellular matrix</keyword>
<dbReference type="InterPro" id="IPR055356">
    <property type="entry name" value="ZP-N"/>
</dbReference>
<sequence length="706" mass="78633">MVCWQSGCGGSHSGWFRTEWRSLSLLLSLVSSVNSIDVTHLGISAFSGTVTCHEDRMIVEFSNNLGINEWHASVMDPFGLEMLNCTYVLDPENLTLWAPYETCTRTVLGQHQMMIRVMDNSAAIRRKAFMYQISCPAVQAGGAHEHPGSTLCMKDFMSFTFHAVPGMADENMMGWSIEVGDGARALTLTLLEAMEQGYNVLIDSYKMTIQVSFNATGVTHYMQGNSHLYTVPLKLIYVNFGHKTILSSQVTCISGPVTCNATHMTLTIPEFPGKLKSVSFGNRNIAINQMHKHGIDTEATNGLRLHFSKTLLEMKLSEKCLPYQFYLSSLKLTFYFQREIVSIVAYPECLCESPVSIGELCTQDGFMDVKVHSHQTRPALNLDTLRVGDSSCQPTFTTPSQGLVWFHIPLHGCGTRHQFKDDKVIYENEIHALWADLPPSTIARDGEFRMTVKCYYNMDDMLTNTSIKSHSPSVALVKPGPLALILQSFPDNSYLQPYGDKDYPVVRYLRQPIYLEVSVLNRTDPNIKLIVDDCWATPTADPTSLPSWNIVVNGCEYNLDNHRTTFHPAGSSVTYPNHYQRFDVKTFAFISGTQVLSSLVHFYCHAFICNQLLPDSPLCSVMCPVSSRSRRATGATEEKKIISLPGPILLLSDGSSGRDVVYSKGHGTAGYIAFKTMAVVVVLAGVVAAPGLIYYLYKKRTIMLNH</sequence>